<dbReference type="PANTHER" id="PTHR28062:SF1">
    <property type="entry name" value="TRANSMEMBRANE PROTEIN"/>
    <property type="match status" value="1"/>
</dbReference>
<reference evidence="2" key="1">
    <citation type="journal article" date="2015" name="J. Biotechnol.">
        <title>The structure of the Cyberlindnera jadinii genome and its relation to Candida utilis analyzed by the occurrence of single nucleotide polymorphisms.</title>
        <authorList>
            <person name="Rupp O."/>
            <person name="Brinkrolf K."/>
            <person name="Buerth C."/>
            <person name="Kunigo M."/>
            <person name="Schneider J."/>
            <person name="Jaenicke S."/>
            <person name="Goesmann A."/>
            <person name="Puehler A."/>
            <person name="Jaeger K.-E."/>
            <person name="Ernst J.F."/>
        </authorList>
    </citation>
    <scope>NUCLEOTIDE SEQUENCE [LARGE SCALE GENOMIC DNA]</scope>
    <source>
        <strain evidence="2">ATCC 18201 / CBS 1600 / BCRC 20928 / JCM 3617 / NBRC 0987 / NRRL Y-1542</strain>
    </source>
</reference>
<dbReference type="GO" id="GO:1902600">
    <property type="term" value="P:proton transmembrane transport"/>
    <property type="evidence" value="ECO:0007669"/>
    <property type="project" value="TreeGrafter"/>
</dbReference>
<dbReference type="GO" id="GO:0006813">
    <property type="term" value="P:potassium ion transport"/>
    <property type="evidence" value="ECO:0007669"/>
    <property type="project" value="TreeGrafter"/>
</dbReference>
<protein>
    <submittedName>
        <fullName evidence="1">Uncharacterized protein</fullName>
    </submittedName>
</protein>
<evidence type="ECO:0000313" key="1">
    <source>
        <dbReference type="EMBL" id="CEP21668.1"/>
    </source>
</evidence>
<dbReference type="EMBL" id="CDQK01000002">
    <property type="protein sequence ID" value="CEP21668.1"/>
    <property type="molecule type" value="Genomic_DNA"/>
</dbReference>
<accession>A0A0H5C1J7</accession>
<sequence length="302" mass="34311">MNQSVLARGQLVKLAFKRYSSSCSHNDKYLAKIYAFPITKDKSYLHFEYNEKLINVNSPLVKYENKAVSGAANLWNKMQQSDKPVNQKIVRFVSRFIERIPWTEDSLRSIPSRSALLRQVKTHGDDGTHADNSPLLKPATAVDGEELEGIPVFYPAHLMTPVTLAKEIDTLCHQATTYHKKQMLLTGIGVPLSLPVALVPVVPNVPGFYLAYRFYCNTKAYIGGLHLDLFNKNKELIYKDEPLLDDVYESVRENEDDILLNESIVQQLVDTFKVDGARTGLLKALRQEIHALEKIEEDQKKH</sequence>
<dbReference type="InterPro" id="IPR018786">
    <property type="entry name" value="Mit_KHE1"/>
</dbReference>
<evidence type="ECO:0000313" key="2">
    <source>
        <dbReference type="Proteomes" id="UP000038830"/>
    </source>
</evidence>
<dbReference type="AlphaFoldDB" id="A0A0H5C1J7"/>
<dbReference type="PANTHER" id="PTHR28062">
    <property type="entry name" value="K+-H+ EXCHANGE-LIKE PROTEIN"/>
    <property type="match status" value="1"/>
</dbReference>
<dbReference type="GO" id="GO:0005743">
    <property type="term" value="C:mitochondrial inner membrane"/>
    <property type="evidence" value="ECO:0007669"/>
    <property type="project" value="TreeGrafter"/>
</dbReference>
<name>A0A0H5C1J7_CYBJN</name>
<proteinExistence type="predicted"/>
<dbReference type="Proteomes" id="UP000038830">
    <property type="component" value="Unassembled WGS sequence"/>
</dbReference>
<dbReference type="Pfam" id="PF10173">
    <property type="entry name" value="Mit_KHE1"/>
    <property type="match status" value="1"/>
</dbReference>
<gene>
    <name evidence="1" type="ORF">BN1211_1805</name>
</gene>
<organism evidence="1 2">
    <name type="scientific">Cyberlindnera jadinii (strain ATCC 18201 / CBS 1600 / BCRC 20928 / JCM 3617 / NBRC 0987 / NRRL Y-1542)</name>
    <name type="common">Torula yeast</name>
    <name type="synonym">Candida utilis</name>
    <dbReference type="NCBI Taxonomy" id="983966"/>
    <lineage>
        <taxon>Eukaryota</taxon>
        <taxon>Fungi</taxon>
        <taxon>Dikarya</taxon>
        <taxon>Ascomycota</taxon>
        <taxon>Saccharomycotina</taxon>
        <taxon>Saccharomycetes</taxon>
        <taxon>Phaffomycetales</taxon>
        <taxon>Phaffomycetaceae</taxon>
        <taxon>Cyberlindnera</taxon>
    </lineage>
</organism>